<comment type="similarity">
    <text evidence="1">Belongs to the sulfatase family.</text>
</comment>
<accession>A6DG59</accession>
<protein>
    <submittedName>
        <fullName evidence="5">Arylsulfatase (Aryl-sulfate sulphohydrolase)</fullName>
    </submittedName>
</protein>
<name>A6DG59_9BACT</name>
<organism evidence="5 6">
    <name type="scientific">Lentisphaera araneosa HTCC2155</name>
    <dbReference type="NCBI Taxonomy" id="313628"/>
    <lineage>
        <taxon>Bacteria</taxon>
        <taxon>Pseudomonadati</taxon>
        <taxon>Lentisphaerota</taxon>
        <taxon>Lentisphaeria</taxon>
        <taxon>Lentisphaerales</taxon>
        <taxon>Lentisphaeraceae</taxon>
        <taxon>Lentisphaera</taxon>
    </lineage>
</organism>
<feature type="domain" description="Sulfatase N-terminal" evidence="4">
    <location>
        <begin position="32"/>
        <end position="423"/>
    </location>
</feature>
<dbReference type="CDD" id="cd16025">
    <property type="entry name" value="PAS_like"/>
    <property type="match status" value="1"/>
</dbReference>
<dbReference type="PANTHER" id="PTHR42693:SF53">
    <property type="entry name" value="ENDO-4-O-SULFATASE"/>
    <property type="match status" value="1"/>
</dbReference>
<feature type="signal peptide" evidence="3">
    <location>
        <begin position="1"/>
        <end position="27"/>
    </location>
</feature>
<keyword evidence="3" id="KW-0732">Signal</keyword>
<dbReference type="Proteomes" id="UP000004947">
    <property type="component" value="Unassembled WGS sequence"/>
</dbReference>
<evidence type="ECO:0000256" key="3">
    <source>
        <dbReference type="SAM" id="SignalP"/>
    </source>
</evidence>
<gene>
    <name evidence="5" type="ORF">LNTAR_22339</name>
</gene>
<comment type="caution">
    <text evidence="5">The sequence shown here is derived from an EMBL/GenBank/DDBJ whole genome shotgun (WGS) entry which is preliminary data.</text>
</comment>
<dbReference type="STRING" id="313628.LNTAR_22339"/>
<reference evidence="5 6" key="1">
    <citation type="journal article" date="2010" name="J. Bacteriol.">
        <title>Genome sequence of Lentisphaera araneosa HTCC2155T, the type species of the order Lentisphaerales in the phylum Lentisphaerae.</title>
        <authorList>
            <person name="Thrash J.C."/>
            <person name="Cho J.C."/>
            <person name="Vergin K.L."/>
            <person name="Morris R.M."/>
            <person name="Giovannoni S.J."/>
        </authorList>
    </citation>
    <scope>NUCLEOTIDE SEQUENCE [LARGE SCALE GENOMIC DNA]</scope>
    <source>
        <strain evidence="5 6">HTCC2155</strain>
    </source>
</reference>
<dbReference type="AlphaFoldDB" id="A6DG59"/>
<proteinExistence type="inferred from homology"/>
<dbReference type="eggNOG" id="COG3119">
    <property type="taxonomic scope" value="Bacteria"/>
</dbReference>
<sequence>MTIKMRAKIFAQLSFFLCLLLAFNASSNDKQPNILLILADDLGWSDLGCYGSIIKTPNLDKLAKDGIRFTQFHNTAKCYPSRACLLTGVYAQQNNMARGAGKIKNAVTLAEVLREAGYRTLASGKHHGEDNLYDRGFDRYFGLRDGVCNYFNPGYQRPGEVVPAHKKGKFPRKWCIDGQTFSPYTPKEKDFYTTDYFTNYALEYLEEYKDEDKPFFLYLAYTAPHDPLQAWPKDIKKYTGKFMQGYQAYRQARYERMLKMKLIDKASFPLSEPSYRDWDSLSSEEKVQEDRRMAVYAAMIDCMDQNIGKVIDKLDKLGQLENTLILFASDNGCSPGSDFGGFKDYNPDAKNGEIGSMQRYTKLGIDWANVSNTPFKLFKTNAHKGGTCTPLIAYWPKGIIGNNRISHKPGHFIDIMPTIIDIAKAKYPQEFKGEKVVPMQGESLVSVFKNKNTARTNPIYWYYGKGKAIQYDNWRLVSDAESPWVLYNMDTDRSETTDVSNKYPEVVSKLNDLHKKWMKENPVSKKRKKSRKLAAK</sequence>
<dbReference type="Gene3D" id="3.40.720.10">
    <property type="entry name" value="Alkaline Phosphatase, subunit A"/>
    <property type="match status" value="1"/>
</dbReference>
<dbReference type="InterPro" id="IPR000917">
    <property type="entry name" value="Sulfatase_N"/>
</dbReference>
<feature type="chain" id="PRO_5002694303" evidence="3">
    <location>
        <begin position="28"/>
        <end position="536"/>
    </location>
</feature>
<evidence type="ECO:0000313" key="5">
    <source>
        <dbReference type="EMBL" id="EDM29176.1"/>
    </source>
</evidence>
<dbReference type="GO" id="GO:0004065">
    <property type="term" value="F:arylsulfatase activity"/>
    <property type="evidence" value="ECO:0007669"/>
    <property type="project" value="TreeGrafter"/>
</dbReference>
<dbReference type="InterPro" id="IPR050738">
    <property type="entry name" value="Sulfatase"/>
</dbReference>
<evidence type="ECO:0000313" key="6">
    <source>
        <dbReference type="Proteomes" id="UP000004947"/>
    </source>
</evidence>
<dbReference type="RefSeq" id="WP_007276906.1">
    <property type="nucleotide sequence ID" value="NZ_ABCK01000002.1"/>
</dbReference>
<dbReference type="Gene3D" id="3.30.1120.10">
    <property type="match status" value="1"/>
</dbReference>
<dbReference type="Pfam" id="PF00884">
    <property type="entry name" value="Sulfatase"/>
    <property type="match status" value="1"/>
</dbReference>
<dbReference type="SUPFAM" id="SSF53649">
    <property type="entry name" value="Alkaline phosphatase-like"/>
    <property type="match status" value="1"/>
</dbReference>
<dbReference type="InterPro" id="IPR017850">
    <property type="entry name" value="Alkaline_phosphatase_core_sf"/>
</dbReference>
<keyword evidence="6" id="KW-1185">Reference proteome</keyword>
<dbReference type="PANTHER" id="PTHR42693">
    <property type="entry name" value="ARYLSULFATASE FAMILY MEMBER"/>
    <property type="match status" value="1"/>
</dbReference>
<dbReference type="EMBL" id="ABCK01000002">
    <property type="protein sequence ID" value="EDM29176.1"/>
    <property type="molecule type" value="Genomic_DNA"/>
</dbReference>
<evidence type="ECO:0000259" key="4">
    <source>
        <dbReference type="Pfam" id="PF00884"/>
    </source>
</evidence>
<keyword evidence="2 5" id="KW-0378">Hydrolase</keyword>
<evidence type="ECO:0000256" key="1">
    <source>
        <dbReference type="ARBA" id="ARBA00008779"/>
    </source>
</evidence>
<evidence type="ECO:0000256" key="2">
    <source>
        <dbReference type="ARBA" id="ARBA00022801"/>
    </source>
</evidence>